<protein>
    <recommendedName>
        <fullName evidence="2">FAD dependent oxidoreductase domain-containing protein</fullName>
    </recommendedName>
</protein>
<dbReference type="AlphaFoldDB" id="A0AA35LUT1"/>
<feature type="region of interest" description="Disordered" evidence="1">
    <location>
        <begin position="1"/>
        <end position="35"/>
    </location>
</feature>
<evidence type="ECO:0000313" key="3">
    <source>
        <dbReference type="EMBL" id="CAI6072408.1"/>
    </source>
</evidence>
<dbReference type="Pfam" id="PF01266">
    <property type="entry name" value="DAO"/>
    <property type="match status" value="1"/>
</dbReference>
<dbReference type="PANTHER" id="PTHR13847:SF279">
    <property type="entry name" value="FAD DEPENDENT OXIDOREDUCTASE DOMAIN-CONTAINING PROTEIN-RELATED"/>
    <property type="match status" value="1"/>
</dbReference>
<feature type="non-terminal residue" evidence="3">
    <location>
        <position position="1"/>
    </location>
</feature>
<comment type="caution">
    <text evidence="3">The sequence shown here is derived from an EMBL/GenBank/DDBJ whole genome shotgun (WGS) entry which is preliminary data.</text>
</comment>
<feature type="domain" description="FAD dependent oxidoreductase" evidence="2">
    <location>
        <begin position="42"/>
        <end position="420"/>
    </location>
</feature>
<accession>A0AA35LUT1</accession>
<reference evidence="3" key="1">
    <citation type="submission" date="2023-01" db="EMBL/GenBank/DDBJ databases">
        <authorList>
            <person name="Piombo E."/>
        </authorList>
    </citation>
    <scope>NUCLEOTIDE SEQUENCE</scope>
</reference>
<proteinExistence type="predicted"/>
<name>A0AA35LUT1_9HYPO</name>
<dbReference type="GO" id="GO:0005737">
    <property type="term" value="C:cytoplasm"/>
    <property type="evidence" value="ECO:0007669"/>
    <property type="project" value="TreeGrafter"/>
</dbReference>
<dbReference type="SUPFAM" id="SSF51905">
    <property type="entry name" value="FAD/NAD(P)-binding domain"/>
    <property type="match status" value="1"/>
</dbReference>
<dbReference type="Gene3D" id="3.30.9.10">
    <property type="entry name" value="D-Amino Acid Oxidase, subunit A, domain 2"/>
    <property type="match status" value="1"/>
</dbReference>
<sequence>SLAMSEQQPPRPHPEGMPSFWRSTPGDLDNHRSTANLPTSADVAIIGAGYSGASIVTQLLRHPSYRVKKPSIVVLESRQLCSGATGRNGGHLKPDSYASINRLAQKYGLKAAAEVADFESANFAAVADFIRQEKIDCDFVVTRSIDVQFSEEQQCRLKEGYEGLVAAGVESTKATFCAPEKHAEQLSGVKGAKGMFSYTAGHVWPYKLIHQLFADAIAQGVNIQTNTSATAISRSQQQEHKWCIETTRGKVHAKQIIMATNAYTASLLPEYTDKIIPYRGAVAHIKTPGKAPFLPNTYSLRFADWDFDYLIPRPDGSIIVGGARQAYLADKKQWYANVDDSQIIQKTRKYFDGYMQRHFIGWEDSEAYVADLWTGIMGYSSDRLPRVGPIPNREAMYIMAGFTGHGMPQVFLCAKGIADMVLDGVSFGSSGLPSLFEETQTRLADPRNMVKEIYNAAAPQAKL</sequence>
<dbReference type="Gene3D" id="3.50.50.60">
    <property type="entry name" value="FAD/NAD(P)-binding domain"/>
    <property type="match status" value="1"/>
</dbReference>
<evidence type="ECO:0000259" key="2">
    <source>
        <dbReference type="Pfam" id="PF01266"/>
    </source>
</evidence>
<dbReference type="Proteomes" id="UP001160390">
    <property type="component" value="Unassembled WGS sequence"/>
</dbReference>
<dbReference type="EMBL" id="CABFNP030000645">
    <property type="protein sequence ID" value="CAI6072408.1"/>
    <property type="molecule type" value="Genomic_DNA"/>
</dbReference>
<gene>
    <name evidence="3" type="ORF">CCHLO57077_00017260</name>
</gene>
<dbReference type="InterPro" id="IPR006076">
    <property type="entry name" value="FAD-dep_OxRdtase"/>
</dbReference>
<dbReference type="InterPro" id="IPR036188">
    <property type="entry name" value="FAD/NAD-bd_sf"/>
</dbReference>
<organism evidence="3 4">
    <name type="scientific">Clonostachys chloroleuca</name>
    <dbReference type="NCBI Taxonomy" id="1926264"/>
    <lineage>
        <taxon>Eukaryota</taxon>
        <taxon>Fungi</taxon>
        <taxon>Dikarya</taxon>
        <taxon>Ascomycota</taxon>
        <taxon>Pezizomycotina</taxon>
        <taxon>Sordariomycetes</taxon>
        <taxon>Hypocreomycetidae</taxon>
        <taxon>Hypocreales</taxon>
        <taxon>Bionectriaceae</taxon>
        <taxon>Clonostachys</taxon>
    </lineage>
</organism>
<evidence type="ECO:0000256" key="1">
    <source>
        <dbReference type="SAM" id="MobiDB-lite"/>
    </source>
</evidence>
<dbReference type="PANTHER" id="PTHR13847">
    <property type="entry name" value="SARCOSINE DEHYDROGENASE-RELATED"/>
    <property type="match status" value="1"/>
</dbReference>
<keyword evidence="4" id="KW-1185">Reference proteome</keyword>
<evidence type="ECO:0000313" key="4">
    <source>
        <dbReference type="Proteomes" id="UP001160390"/>
    </source>
</evidence>